<dbReference type="InterPro" id="IPR019734">
    <property type="entry name" value="TPR_rpt"/>
</dbReference>
<evidence type="ECO:0000256" key="1">
    <source>
        <dbReference type="PROSITE-ProRule" id="PRU00339"/>
    </source>
</evidence>
<dbReference type="Pfam" id="PF14559">
    <property type="entry name" value="TPR_19"/>
    <property type="match status" value="1"/>
</dbReference>
<feature type="repeat" description="TPR" evidence="1">
    <location>
        <begin position="9"/>
        <end position="42"/>
    </location>
</feature>
<sequence length="111" mass="12536">MNEKRHEAARLLRALGHFYSRYGQHDRALELLRLAEHLLPDDVGVQRSLAQALLLAGRPEGALAAIERLKHLEPAVPPALRLLESRALWMLGQAGRARRAFMDYVEQRGPP</sequence>
<dbReference type="PROSITE" id="PS50005">
    <property type="entry name" value="TPR"/>
    <property type="match status" value="1"/>
</dbReference>
<dbReference type="KEGG" id="cdq:BOQ54_16395"/>
<gene>
    <name evidence="2" type="ORF">BOQ54_16395</name>
</gene>
<keyword evidence="1" id="KW-0802">TPR repeat</keyword>
<evidence type="ECO:0000313" key="2">
    <source>
        <dbReference type="EMBL" id="APF38704.1"/>
    </source>
</evidence>
<protein>
    <recommendedName>
        <fullName evidence="4">Tetratricopeptide repeat protein</fullName>
    </recommendedName>
</protein>
<dbReference type="InterPro" id="IPR011990">
    <property type="entry name" value="TPR-like_helical_dom_sf"/>
</dbReference>
<dbReference type="AlphaFoldDB" id="A0AAC9NZJ8"/>
<accession>A0AAC9NZJ8</accession>
<organism evidence="2 3">
    <name type="scientific">Chelatococcus daeguensis</name>
    <dbReference type="NCBI Taxonomy" id="444444"/>
    <lineage>
        <taxon>Bacteria</taxon>
        <taxon>Pseudomonadati</taxon>
        <taxon>Pseudomonadota</taxon>
        <taxon>Alphaproteobacteria</taxon>
        <taxon>Hyphomicrobiales</taxon>
        <taxon>Chelatococcaceae</taxon>
        <taxon>Chelatococcus</taxon>
    </lineage>
</organism>
<keyword evidence="3" id="KW-1185">Reference proteome</keyword>
<evidence type="ECO:0000313" key="3">
    <source>
        <dbReference type="Proteomes" id="UP000182703"/>
    </source>
</evidence>
<dbReference type="Gene3D" id="1.25.40.10">
    <property type="entry name" value="Tetratricopeptide repeat domain"/>
    <property type="match status" value="1"/>
</dbReference>
<dbReference type="SUPFAM" id="SSF48452">
    <property type="entry name" value="TPR-like"/>
    <property type="match status" value="1"/>
</dbReference>
<dbReference type="Proteomes" id="UP000182703">
    <property type="component" value="Chromosome"/>
</dbReference>
<dbReference type="EMBL" id="CP018095">
    <property type="protein sequence ID" value="APF38704.1"/>
    <property type="molecule type" value="Genomic_DNA"/>
</dbReference>
<name>A0AAC9NZJ8_9HYPH</name>
<reference evidence="2 3" key="1">
    <citation type="submission" date="2016-11" db="EMBL/GenBank/DDBJ databases">
        <title>Complete genome sequence of the aerobically denitrifying bacterium Chelatococcus daeguensis TAD1.</title>
        <authorList>
            <person name="Yang Y."/>
            <person name="Huang S."/>
            <person name="Lin E."/>
        </authorList>
    </citation>
    <scope>NUCLEOTIDE SEQUENCE [LARGE SCALE GENOMIC DNA]</scope>
    <source>
        <strain evidence="2 3">TAD1</strain>
    </source>
</reference>
<proteinExistence type="predicted"/>
<evidence type="ECO:0008006" key="4">
    <source>
        <dbReference type="Google" id="ProtNLM"/>
    </source>
</evidence>